<dbReference type="EMBL" id="JANFFA010000002">
    <property type="protein sequence ID" value="MDQ2094440.1"/>
    <property type="molecule type" value="Genomic_DNA"/>
</dbReference>
<protein>
    <submittedName>
        <fullName evidence="1">DUF3726 domain-containing protein</fullName>
    </submittedName>
</protein>
<evidence type="ECO:0000313" key="2">
    <source>
        <dbReference type="Proteomes" id="UP001227162"/>
    </source>
</evidence>
<dbReference type="AlphaFoldDB" id="A0AAJ1U9T1"/>
<keyword evidence="2" id="KW-1185">Reference proteome</keyword>
<dbReference type="Proteomes" id="UP001227162">
    <property type="component" value="Unassembled WGS sequence"/>
</dbReference>
<dbReference type="Pfam" id="PF12525">
    <property type="entry name" value="DUF3726"/>
    <property type="match status" value="1"/>
</dbReference>
<dbReference type="RefSeq" id="WP_317626039.1">
    <property type="nucleotide sequence ID" value="NZ_JANFFA010000002.1"/>
</dbReference>
<proteinExistence type="predicted"/>
<name>A0AAJ1U9T1_9RHOB</name>
<reference evidence="1" key="2">
    <citation type="submission" date="2023-04" db="EMBL/GenBank/DDBJ databases">
        <title>'Rhodoalgimonas zhirmunskyi' gen. nov., isolated from a red alga.</title>
        <authorList>
            <person name="Nedashkovskaya O.I."/>
            <person name="Otstavnykh N.Y."/>
            <person name="Bystritskaya E.P."/>
            <person name="Balabanova L.A."/>
            <person name="Isaeva M.P."/>
        </authorList>
    </citation>
    <scope>NUCLEOTIDE SEQUENCE</scope>
    <source>
        <strain evidence="1">10Alg 79</strain>
    </source>
</reference>
<evidence type="ECO:0000313" key="1">
    <source>
        <dbReference type="EMBL" id="MDQ2094440.1"/>
    </source>
</evidence>
<comment type="caution">
    <text evidence="1">The sequence shown here is derived from an EMBL/GenBank/DDBJ whole genome shotgun (WGS) entry which is preliminary data.</text>
</comment>
<accession>A0AAJ1U9T1</accession>
<dbReference type="InterPro" id="IPR022201">
    <property type="entry name" value="DUF3726"/>
</dbReference>
<reference evidence="1" key="1">
    <citation type="submission" date="2022-07" db="EMBL/GenBank/DDBJ databases">
        <authorList>
            <person name="Otstavnykh N."/>
            <person name="Isaeva M."/>
            <person name="Bystritskaya E."/>
        </authorList>
    </citation>
    <scope>NUCLEOTIDE SEQUENCE</scope>
    <source>
        <strain evidence="1">10Alg 79</strain>
    </source>
</reference>
<organism evidence="1 2">
    <name type="scientific">Rhodalgimonas zhirmunskyi</name>
    <dbReference type="NCBI Taxonomy" id="2964767"/>
    <lineage>
        <taxon>Bacteria</taxon>
        <taxon>Pseudomonadati</taxon>
        <taxon>Pseudomonadota</taxon>
        <taxon>Alphaproteobacteria</taxon>
        <taxon>Rhodobacterales</taxon>
        <taxon>Roseobacteraceae</taxon>
        <taxon>Rhodalgimonas</taxon>
    </lineage>
</organism>
<sequence length="187" mass="18963">MSHSLGEVEALARKAARGGGYSWGMAEEAGFAVRWLCAHGLDGCGALALLLDSGAGACPLAAGTGFADDVARFAQAAELGELNAPLLLLPFVAQAAGRLGGTLTLTAAQVTAVTNGQHTELSAPMPARAAVTITRGGRIKTPLPTTTRATPDASVWQKLTTYAARTYAPESEVSRLSGAGAGLTDND</sequence>
<gene>
    <name evidence="1" type="ORF">NOI20_09995</name>
</gene>